<comment type="caution">
    <text evidence="2">The sequence shown here is derived from an EMBL/GenBank/DDBJ whole genome shotgun (WGS) entry which is preliminary data.</text>
</comment>
<feature type="transmembrane region" description="Helical" evidence="1">
    <location>
        <begin position="131"/>
        <end position="155"/>
    </location>
</feature>
<dbReference type="Proteomes" id="UP001107961">
    <property type="component" value="Unassembled WGS sequence"/>
</dbReference>
<evidence type="ECO:0000256" key="1">
    <source>
        <dbReference type="SAM" id="Phobius"/>
    </source>
</evidence>
<evidence type="ECO:0000313" key="2">
    <source>
        <dbReference type="EMBL" id="MCE7510094.1"/>
    </source>
</evidence>
<dbReference type="EMBL" id="JAJVKT010000020">
    <property type="protein sequence ID" value="MCE7510094.1"/>
    <property type="molecule type" value="Genomic_DNA"/>
</dbReference>
<gene>
    <name evidence="2" type="ORF">LZG35_15760</name>
</gene>
<dbReference type="RefSeq" id="WP_080531450.1">
    <property type="nucleotide sequence ID" value="NZ_CBDDTQ010000006.1"/>
</dbReference>
<accession>A0A9Q3W7R6</accession>
<dbReference type="AlphaFoldDB" id="A0A9Q3W7R6"/>
<keyword evidence="1" id="KW-1133">Transmembrane helix</keyword>
<keyword evidence="1" id="KW-0472">Membrane</keyword>
<evidence type="ECO:0008006" key="4">
    <source>
        <dbReference type="Google" id="ProtNLM"/>
    </source>
</evidence>
<feature type="transmembrane region" description="Helical" evidence="1">
    <location>
        <begin position="104"/>
        <end position="125"/>
    </location>
</feature>
<dbReference type="KEGG" id="axe:P40_16940"/>
<proteinExistence type="predicted"/>
<keyword evidence="3" id="KW-1185">Reference proteome</keyword>
<protein>
    <recommendedName>
        <fullName evidence="4">Transmembrane protein</fullName>
    </recommendedName>
</protein>
<reference evidence="2" key="1">
    <citation type="submission" date="2022-01" db="EMBL/GenBank/DDBJ databases">
        <authorList>
            <person name="Karlyshev A.V."/>
            <person name="Jaspars M."/>
        </authorList>
    </citation>
    <scope>NUCLEOTIDE SEQUENCE</scope>
    <source>
        <strain evidence="2">AGSA3-2</strain>
    </source>
</reference>
<keyword evidence="1" id="KW-0812">Transmembrane</keyword>
<name>A0A9Q3W7R6_9GAMM</name>
<evidence type="ECO:0000313" key="3">
    <source>
        <dbReference type="Proteomes" id="UP001107961"/>
    </source>
</evidence>
<sequence>MTRSRKELGASPGQQRSIWEQSLERARRHPDYGLADFLALLKEEKKKKTFAALPPLDVALWPEDALKPNDLDIENSRLFNERYIELPTVETVGGNGKLHWLPRLFLLFHNLALLLFLGLYVAAFVDEKLDVWSAIGLFAGYLCAGGIPFLFFYFLSPFSPMMRHAEKKGSARYNRQAQLVHISCGGDKVLHVPWRHVRALVEFSVMPGSLGGTGLVLTAPRPWVLDELDRFSPRGKPQKELFSLPYGFWTGGDRSIPGILRRWEFIRRYMEKGLEAIQPDPDLKKGGLLYSPGAEPTSTRELGHVYALVFHPLERLGYFLTFGAWLDRQAAVAEEALDGFEWPEEVEELCAPGADVAAFNHQPIPARTDIYYRFAGFNGYEYVDSRGQPASGRHGIDELMAEAKEWPSGKAKPVKDDWEGAG</sequence>
<organism evidence="2 3">
    <name type="scientific">Alloalcanivorax xenomutans</name>
    <dbReference type="NCBI Taxonomy" id="1094342"/>
    <lineage>
        <taxon>Bacteria</taxon>
        <taxon>Pseudomonadati</taxon>
        <taxon>Pseudomonadota</taxon>
        <taxon>Gammaproteobacteria</taxon>
        <taxon>Oceanospirillales</taxon>
        <taxon>Alcanivoracaceae</taxon>
        <taxon>Alloalcanivorax</taxon>
    </lineage>
</organism>